<dbReference type="Pfam" id="PF13635">
    <property type="entry name" value="DUF4143"/>
    <property type="match status" value="1"/>
</dbReference>
<reference evidence="2 3" key="1">
    <citation type="journal article" date="2016" name="Nat. Commun.">
        <title>Thousands of microbial genomes shed light on interconnected biogeochemical processes in an aquifer system.</title>
        <authorList>
            <person name="Anantharaman K."/>
            <person name="Brown C.T."/>
            <person name="Hug L.A."/>
            <person name="Sharon I."/>
            <person name="Castelle C.J."/>
            <person name="Probst A.J."/>
            <person name="Thomas B.C."/>
            <person name="Singh A."/>
            <person name="Wilkins M.J."/>
            <person name="Karaoz U."/>
            <person name="Brodie E.L."/>
            <person name="Williams K.H."/>
            <person name="Hubbard S.S."/>
            <person name="Banfield J.F."/>
        </authorList>
    </citation>
    <scope>NUCLEOTIDE SEQUENCE [LARGE SCALE GENOMIC DNA]</scope>
</reference>
<dbReference type="AlphaFoldDB" id="A0A1F6A3Z4"/>
<sequence length="373" mass="43172">MLFKRSIQPRIEDHLFRGKVIIIYGPRRVGKTTLVQEIKKKFPEESSYLNCDEPDVRRALTDKTSSELKSLIGKNKLVIIDEAQRVLNIGLTLKLLVDNAPKLQVIATGSSSFDLSNKIKEPLTGRTYEFILSPLSLAEIYPDQIETARLLETRMIYGSYPEIVSLGGQSAEETIKSIYKNYLYKDSLEYRQLKAPELLEKLLQALALQIGSEVHFTELANLLEVDKETISSYTRLLELAFVIFRLPPLSRNLRKEINKSRKIYFWDTGIRNAIINNFNPLALRSDTGALWENFLITERFKRNGNLGLTPNTYFWRTWSKQEIDYIEESQGTLNAFEIKWQKSRNSPPVTWRQTYPNSTWTPVTKENFSEFLT</sequence>
<evidence type="ECO:0000313" key="3">
    <source>
        <dbReference type="Proteomes" id="UP000177871"/>
    </source>
</evidence>
<feature type="domain" description="AAA+ ATPase" evidence="1">
    <location>
        <begin position="17"/>
        <end position="151"/>
    </location>
</feature>
<comment type="caution">
    <text evidence="2">The sequence shown here is derived from an EMBL/GenBank/DDBJ whole genome shotgun (WGS) entry which is preliminary data.</text>
</comment>
<dbReference type="Gene3D" id="3.40.50.300">
    <property type="entry name" value="P-loop containing nucleotide triphosphate hydrolases"/>
    <property type="match status" value="1"/>
</dbReference>
<proteinExistence type="predicted"/>
<evidence type="ECO:0000259" key="1">
    <source>
        <dbReference type="SMART" id="SM00382"/>
    </source>
</evidence>
<gene>
    <name evidence="2" type="ORF">A2721_02715</name>
</gene>
<dbReference type="Proteomes" id="UP000177871">
    <property type="component" value="Unassembled WGS sequence"/>
</dbReference>
<dbReference type="EMBL" id="MFJK01000007">
    <property type="protein sequence ID" value="OGG19415.1"/>
    <property type="molecule type" value="Genomic_DNA"/>
</dbReference>
<protein>
    <submittedName>
        <fullName evidence="2">ATPase</fullName>
    </submittedName>
</protein>
<dbReference type="InterPro" id="IPR027417">
    <property type="entry name" value="P-loop_NTPase"/>
</dbReference>
<dbReference type="SMART" id="SM00382">
    <property type="entry name" value="AAA"/>
    <property type="match status" value="1"/>
</dbReference>
<dbReference type="Pfam" id="PF13173">
    <property type="entry name" value="AAA_14"/>
    <property type="match status" value="1"/>
</dbReference>
<accession>A0A1F6A3Z4</accession>
<dbReference type="InterPro" id="IPR003593">
    <property type="entry name" value="AAA+_ATPase"/>
</dbReference>
<dbReference type="InterPro" id="IPR041682">
    <property type="entry name" value="AAA_14"/>
</dbReference>
<dbReference type="SUPFAM" id="SSF52540">
    <property type="entry name" value="P-loop containing nucleoside triphosphate hydrolases"/>
    <property type="match status" value="1"/>
</dbReference>
<organism evidence="2 3">
    <name type="scientific">Candidatus Gottesmanbacteria bacterium RIFCSPHIGHO2_01_FULL_47_48</name>
    <dbReference type="NCBI Taxonomy" id="1798381"/>
    <lineage>
        <taxon>Bacteria</taxon>
        <taxon>Candidatus Gottesmaniibacteriota</taxon>
    </lineage>
</organism>
<dbReference type="InterPro" id="IPR025420">
    <property type="entry name" value="DUF4143"/>
</dbReference>
<evidence type="ECO:0000313" key="2">
    <source>
        <dbReference type="EMBL" id="OGG19415.1"/>
    </source>
</evidence>
<name>A0A1F6A3Z4_9BACT</name>
<dbReference type="PANTHER" id="PTHR43566">
    <property type="entry name" value="CONSERVED PROTEIN"/>
    <property type="match status" value="1"/>
</dbReference>
<dbReference type="PANTHER" id="PTHR43566:SF1">
    <property type="entry name" value="AAA+ ATPASE DOMAIN-CONTAINING PROTEIN"/>
    <property type="match status" value="1"/>
</dbReference>